<organism evidence="2 3">
    <name type="scientific">Xanthoceras sorbifolium</name>
    <dbReference type="NCBI Taxonomy" id="99658"/>
    <lineage>
        <taxon>Eukaryota</taxon>
        <taxon>Viridiplantae</taxon>
        <taxon>Streptophyta</taxon>
        <taxon>Embryophyta</taxon>
        <taxon>Tracheophyta</taxon>
        <taxon>Spermatophyta</taxon>
        <taxon>Magnoliopsida</taxon>
        <taxon>eudicotyledons</taxon>
        <taxon>Gunneridae</taxon>
        <taxon>Pentapetalae</taxon>
        <taxon>rosids</taxon>
        <taxon>malvids</taxon>
        <taxon>Sapindales</taxon>
        <taxon>Sapindaceae</taxon>
        <taxon>Xanthoceroideae</taxon>
        <taxon>Xanthoceras</taxon>
    </lineage>
</organism>
<dbReference type="EMBL" id="JAFEMO010000006">
    <property type="protein sequence ID" value="KAH7569496.1"/>
    <property type="molecule type" value="Genomic_DNA"/>
</dbReference>
<evidence type="ECO:0000313" key="2">
    <source>
        <dbReference type="EMBL" id="KAH7569496.1"/>
    </source>
</evidence>
<protein>
    <submittedName>
        <fullName evidence="2">Uncharacterized protein</fullName>
    </submittedName>
</protein>
<feature type="compositionally biased region" description="Basic and acidic residues" evidence="1">
    <location>
        <begin position="45"/>
        <end position="61"/>
    </location>
</feature>
<dbReference type="PANTHER" id="PTHR33647:SF10">
    <property type="entry name" value="DUF4228 DOMAIN-CONTAINING PROTEIN"/>
    <property type="match status" value="1"/>
</dbReference>
<gene>
    <name evidence="2" type="ORF">JRO89_XS06G0173700</name>
</gene>
<accession>A0ABQ8HYR1</accession>
<name>A0ABQ8HYR1_9ROSI</name>
<evidence type="ECO:0000313" key="3">
    <source>
        <dbReference type="Proteomes" id="UP000827721"/>
    </source>
</evidence>
<feature type="compositionally biased region" description="Basic and acidic residues" evidence="1">
    <location>
        <begin position="24"/>
        <end position="36"/>
    </location>
</feature>
<evidence type="ECO:0000256" key="1">
    <source>
        <dbReference type="SAM" id="MobiDB-lite"/>
    </source>
</evidence>
<dbReference type="PANTHER" id="PTHR33647">
    <property type="entry name" value="OS01G0793900 PROTEIN"/>
    <property type="match status" value="1"/>
</dbReference>
<sequence length="255" mass="28389">MGNCMRRGSANMVWAGDDEEDGEDWGRRRQGRREMDESCGGGDESGGHGGEEVEKQRLLGDDHDEMGGGGGGSVSSSNKSTREVKIKITRKELEELVGRADVQGLSVEQILATLINDKSQMFRAKPKVQQMLTPSMDMAEPRLALMTGRLIVLWPFCGLSSMFLSFDTFNVKYSEKPFLSGLHQVIECPTIRMRMGQGRFGMKPEWICGKVEPMAACVVPSFWFRPISTLEMNHPDLESTSRSSTQGQRPNSFSR</sequence>
<keyword evidence="3" id="KW-1185">Reference proteome</keyword>
<dbReference type="Proteomes" id="UP000827721">
    <property type="component" value="Unassembled WGS sequence"/>
</dbReference>
<comment type="caution">
    <text evidence="2">The sequence shown here is derived from an EMBL/GenBank/DDBJ whole genome shotgun (WGS) entry which is preliminary data.</text>
</comment>
<feature type="region of interest" description="Disordered" evidence="1">
    <location>
        <begin position="1"/>
        <end position="83"/>
    </location>
</feature>
<proteinExistence type="predicted"/>
<feature type="region of interest" description="Disordered" evidence="1">
    <location>
        <begin position="235"/>
        <end position="255"/>
    </location>
</feature>
<feature type="compositionally biased region" description="Polar residues" evidence="1">
    <location>
        <begin position="240"/>
        <end position="255"/>
    </location>
</feature>
<reference evidence="2 3" key="1">
    <citation type="submission" date="2021-02" db="EMBL/GenBank/DDBJ databases">
        <title>Plant Genome Project.</title>
        <authorList>
            <person name="Zhang R.-G."/>
        </authorList>
    </citation>
    <scope>NUCLEOTIDE SEQUENCE [LARGE SCALE GENOMIC DNA]</scope>
    <source>
        <tissue evidence="2">Leaves</tissue>
    </source>
</reference>